<dbReference type="Pfam" id="PF11250">
    <property type="entry name" value="FAF"/>
    <property type="match status" value="1"/>
</dbReference>
<comment type="caution">
    <text evidence="3">The sequence shown here is derived from an EMBL/GenBank/DDBJ whole genome shotgun (WGS) entry which is preliminary data.</text>
</comment>
<proteinExistence type="inferred from homology"/>
<protein>
    <submittedName>
        <fullName evidence="3">The fantastic four family protein</fullName>
    </submittedName>
</protein>
<keyword evidence="4" id="KW-1185">Reference proteome</keyword>
<evidence type="ECO:0000313" key="3">
    <source>
        <dbReference type="EMBL" id="KAF5813615.1"/>
    </source>
</evidence>
<comment type="similarity">
    <text evidence="1">Belongs to the fantastic four family.</text>
</comment>
<reference evidence="3" key="2">
    <citation type="submission" date="2020-06" db="EMBL/GenBank/DDBJ databases">
        <title>Helianthus annuus Genome sequencing and assembly Release 2.</title>
        <authorList>
            <person name="Gouzy J."/>
            <person name="Langlade N."/>
            <person name="Munos S."/>
        </authorList>
    </citation>
    <scope>NUCLEOTIDE SEQUENCE</scope>
    <source>
        <tissue evidence="3">Leaves</tissue>
    </source>
</reference>
<dbReference type="InterPro" id="IPR046431">
    <property type="entry name" value="FAF_dom"/>
</dbReference>
<dbReference type="EMBL" id="MNCJ02000318">
    <property type="protein sequence ID" value="KAF5813615.1"/>
    <property type="molecule type" value="Genomic_DNA"/>
</dbReference>
<feature type="domain" description="FAF" evidence="2">
    <location>
        <begin position="107"/>
        <end position="158"/>
    </location>
</feature>
<evidence type="ECO:0000313" key="4">
    <source>
        <dbReference type="Proteomes" id="UP000215914"/>
    </source>
</evidence>
<gene>
    <name evidence="3" type="ORF">HanXRQr2_Chr03g0100691</name>
</gene>
<sequence>MSTILCRQPSMNSSHVVEATTMTLKLVLPESCNKRSPFENYFNNDINSYLYHPKSFKLSEKSLELCTESLGSETGSDMSDDDANFAVPISSLSVTKRRREKKVLPRSFPPPLMTMSGSKLFQVRPHREGGRLIIDAIETDLGNSCLRAERSKGRFKLTCWKDEEGDLDMGSHEIDMKDSEKFQRVRRCNENENGDKRIGCNWEPSSWVAIS</sequence>
<organism evidence="3 4">
    <name type="scientific">Helianthus annuus</name>
    <name type="common">Common sunflower</name>
    <dbReference type="NCBI Taxonomy" id="4232"/>
    <lineage>
        <taxon>Eukaryota</taxon>
        <taxon>Viridiplantae</taxon>
        <taxon>Streptophyta</taxon>
        <taxon>Embryophyta</taxon>
        <taxon>Tracheophyta</taxon>
        <taxon>Spermatophyta</taxon>
        <taxon>Magnoliopsida</taxon>
        <taxon>eudicotyledons</taxon>
        <taxon>Gunneridae</taxon>
        <taxon>Pentapetalae</taxon>
        <taxon>asterids</taxon>
        <taxon>campanulids</taxon>
        <taxon>Asterales</taxon>
        <taxon>Asteraceae</taxon>
        <taxon>Asteroideae</taxon>
        <taxon>Heliantheae alliance</taxon>
        <taxon>Heliantheae</taxon>
        <taxon>Helianthus</taxon>
    </lineage>
</organism>
<dbReference type="Proteomes" id="UP000215914">
    <property type="component" value="Unassembled WGS sequence"/>
</dbReference>
<dbReference type="OrthoDB" id="1916983at2759"/>
<reference evidence="3" key="1">
    <citation type="journal article" date="2017" name="Nature">
        <title>The sunflower genome provides insights into oil metabolism, flowering and Asterid evolution.</title>
        <authorList>
            <person name="Badouin H."/>
            <person name="Gouzy J."/>
            <person name="Grassa C.J."/>
            <person name="Murat F."/>
            <person name="Staton S.E."/>
            <person name="Cottret L."/>
            <person name="Lelandais-Briere C."/>
            <person name="Owens G.L."/>
            <person name="Carrere S."/>
            <person name="Mayjonade B."/>
            <person name="Legrand L."/>
            <person name="Gill N."/>
            <person name="Kane N.C."/>
            <person name="Bowers J.E."/>
            <person name="Hubner S."/>
            <person name="Bellec A."/>
            <person name="Berard A."/>
            <person name="Berges H."/>
            <person name="Blanchet N."/>
            <person name="Boniface M.C."/>
            <person name="Brunel D."/>
            <person name="Catrice O."/>
            <person name="Chaidir N."/>
            <person name="Claudel C."/>
            <person name="Donnadieu C."/>
            <person name="Faraut T."/>
            <person name="Fievet G."/>
            <person name="Helmstetter N."/>
            <person name="King M."/>
            <person name="Knapp S.J."/>
            <person name="Lai Z."/>
            <person name="Le Paslier M.C."/>
            <person name="Lippi Y."/>
            <person name="Lorenzon L."/>
            <person name="Mandel J.R."/>
            <person name="Marage G."/>
            <person name="Marchand G."/>
            <person name="Marquand E."/>
            <person name="Bret-Mestries E."/>
            <person name="Morien E."/>
            <person name="Nambeesan S."/>
            <person name="Nguyen T."/>
            <person name="Pegot-Espagnet P."/>
            <person name="Pouilly N."/>
            <person name="Raftis F."/>
            <person name="Sallet E."/>
            <person name="Schiex T."/>
            <person name="Thomas J."/>
            <person name="Vandecasteele C."/>
            <person name="Vares D."/>
            <person name="Vear F."/>
            <person name="Vautrin S."/>
            <person name="Crespi M."/>
            <person name="Mangin B."/>
            <person name="Burke J.M."/>
            <person name="Salse J."/>
            <person name="Munos S."/>
            <person name="Vincourt P."/>
            <person name="Rieseberg L.H."/>
            <person name="Langlade N.B."/>
        </authorList>
    </citation>
    <scope>NUCLEOTIDE SEQUENCE</scope>
    <source>
        <tissue evidence="3">Leaves</tissue>
    </source>
</reference>
<dbReference type="PANTHER" id="PTHR33155">
    <property type="entry name" value="FANTASTIC FOUR-LIKE PROTEIN (DUF3049)"/>
    <property type="match status" value="1"/>
</dbReference>
<evidence type="ECO:0000259" key="2">
    <source>
        <dbReference type="Pfam" id="PF11250"/>
    </source>
</evidence>
<name>A0A9K3JDT6_HELAN</name>
<dbReference type="Gramene" id="mRNA:HanXRQr2_Chr03g0100691">
    <property type="protein sequence ID" value="CDS:HanXRQr2_Chr03g0100691.1"/>
    <property type="gene ID" value="HanXRQr2_Chr03g0100691"/>
</dbReference>
<dbReference type="PANTHER" id="PTHR33155:SF4">
    <property type="entry name" value="PROTEIN FANTASTIC FOUR 3"/>
    <property type="match status" value="1"/>
</dbReference>
<dbReference type="InterPro" id="IPR021410">
    <property type="entry name" value="FAF"/>
</dbReference>
<evidence type="ECO:0000256" key="1">
    <source>
        <dbReference type="ARBA" id="ARBA00008690"/>
    </source>
</evidence>
<dbReference type="AlphaFoldDB" id="A0A9K3JDT6"/>
<accession>A0A9K3JDT6</accession>